<dbReference type="GO" id="GO:0046872">
    <property type="term" value="F:metal ion binding"/>
    <property type="evidence" value="ECO:0007669"/>
    <property type="project" value="UniProtKB-KW"/>
</dbReference>
<accession>A0AAD8EA29</accession>
<proteinExistence type="predicted"/>
<feature type="region of interest" description="Disordered" evidence="3">
    <location>
        <begin position="59"/>
        <end position="106"/>
    </location>
</feature>
<dbReference type="PANTHER" id="PTHR45872:SF2">
    <property type="entry name" value="RHO GUANINE NUCLEOTIDE EXCHANGE FACTOR 2, ISOFORM D"/>
    <property type="match status" value="1"/>
</dbReference>
<feature type="domain" description="RGS" evidence="5">
    <location>
        <begin position="160"/>
        <end position="253"/>
    </location>
</feature>
<feature type="region of interest" description="Disordered" evidence="3">
    <location>
        <begin position="456"/>
        <end position="497"/>
    </location>
</feature>
<dbReference type="SMART" id="SM00109">
    <property type="entry name" value="C1"/>
    <property type="match status" value="1"/>
</dbReference>
<dbReference type="InterPro" id="IPR036305">
    <property type="entry name" value="RGS_sf"/>
</dbReference>
<dbReference type="Pfam" id="PF00130">
    <property type="entry name" value="C1_1"/>
    <property type="match status" value="1"/>
</dbReference>
<protein>
    <recommendedName>
        <fullName evidence="8">Rho guanine nucleotide exchange factor 11</fullName>
    </recommendedName>
</protein>
<dbReference type="InterPro" id="IPR044926">
    <property type="entry name" value="RGS_subdomain_2"/>
</dbReference>
<evidence type="ECO:0000256" key="3">
    <source>
        <dbReference type="SAM" id="MobiDB-lite"/>
    </source>
</evidence>
<dbReference type="InterPro" id="IPR015212">
    <property type="entry name" value="RGS-like_dom"/>
</dbReference>
<dbReference type="GO" id="GO:0005737">
    <property type="term" value="C:cytoplasm"/>
    <property type="evidence" value="ECO:0007669"/>
    <property type="project" value="InterPro"/>
</dbReference>
<feature type="domain" description="Phorbol-ester/DAG-type" evidence="4">
    <location>
        <begin position="382"/>
        <end position="432"/>
    </location>
</feature>
<sequence>KAPSNLMRYMSSCTGVNPQVSALHTHQRTKSSPDPLNMHNMSMAEASKRLIASESMSDLSYGPKRVRGGSSHTIESPRITPPGTPPPPYGGNTAPGSDAASRTEEEANLHDEHYIGDTTQLDSSPLQPNAGVQPPIISMEEDEMSDQEVGQLEDHGPFKSLSKLWEHNAHLAVFMNYVISNNDPSSLLFYLVTDLYKEGTAKEMKKWAYEIHSSFLVPGAPLRLNNVDENVASEIDDVLLNDSEKEEFLRKIFFKARLKAKEELNEQLADFQQKRTAGLGSLFGAHEAQLDESIHDKNKEIKIVETILLPILETYMDDVDGDSADVRRGTTAAALATVMGKLFGLRSPHSNTLLDRCPTFVSKDKSLKAKFIGKSRKVTVLGHHFVAHQYYTVTYCNHCQFIIWGIAPQGFQCSDCSLNIHRHCVKVLEENCPGPIVKKEKGNDRISKLMEKIRPERETRRKPSTLNFTHIDRVKRPSEDETGGLTDNEGGRGREACSSPTFRQRLCLASSRISGSTPAWVYGFKSMKFMSMASFRREVWGLRRRFK</sequence>
<dbReference type="InterPro" id="IPR016137">
    <property type="entry name" value="RGS"/>
</dbReference>
<dbReference type="Gene3D" id="1.10.167.10">
    <property type="entry name" value="Regulator of G-protein Signalling 4, domain 2"/>
    <property type="match status" value="1"/>
</dbReference>
<dbReference type="SUPFAM" id="SSF57889">
    <property type="entry name" value="Cysteine-rich domain"/>
    <property type="match status" value="1"/>
</dbReference>
<dbReference type="GO" id="GO:0001664">
    <property type="term" value="F:G protein-coupled receptor binding"/>
    <property type="evidence" value="ECO:0007669"/>
    <property type="project" value="TreeGrafter"/>
</dbReference>
<dbReference type="GO" id="GO:0007186">
    <property type="term" value="P:G protein-coupled receptor signaling pathway"/>
    <property type="evidence" value="ECO:0007669"/>
    <property type="project" value="TreeGrafter"/>
</dbReference>
<keyword evidence="1" id="KW-0479">Metal-binding</keyword>
<dbReference type="PROSITE" id="PS50132">
    <property type="entry name" value="RGS"/>
    <property type="match status" value="1"/>
</dbReference>
<dbReference type="Gene3D" id="3.30.60.20">
    <property type="match status" value="1"/>
</dbReference>
<reference evidence="6" key="1">
    <citation type="journal article" date="2023" name="IScience">
        <title>Live-bearing cockroach genome reveals convergent evolutionary mechanisms linked to viviparity in insects and beyond.</title>
        <authorList>
            <person name="Fouks B."/>
            <person name="Harrison M.C."/>
            <person name="Mikhailova A.A."/>
            <person name="Marchal E."/>
            <person name="English S."/>
            <person name="Carruthers M."/>
            <person name="Jennings E.C."/>
            <person name="Chiamaka E.L."/>
            <person name="Frigard R.A."/>
            <person name="Pippel M."/>
            <person name="Attardo G.M."/>
            <person name="Benoit J.B."/>
            <person name="Bornberg-Bauer E."/>
            <person name="Tobe S.S."/>
        </authorList>
    </citation>
    <scope>NUCLEOTIDE SEQUENCE</scope>
    <source>
        <strain evidence="6">Stay&amp;Tobe</strain>
    </source>
</reference>
<dbReference type="PROSITE" id="PS00479">
    <property type="entry name" value="ZF_DAG_PE_1"/>
    <property type="match status" value="1"/>
</dbReference>
<reference evidence="6" key="2">
    <citation type="submission" date="2023-05" db="EMBL/GenBank/DDBJ databases">
        <authorList>
            <person name="Fouks B."/>
        </authorList>
    </citation>
    <scope>NUCLEOTIDE SEQUENCE</scope>
    <source>
        <strain evidence="6">Stay&amp;Tobe</strain>
        <tissue evidence="6">Testes</tissue>
    </source>
</reference>
<evidence type="ECO:0000259" key="5">
    <source>
        <dbReference type="PROSITE" id="PS50132"/>
    </source>
</evidence>
<dbReference type="Proteomes" id="UP001233999">
    <property type="component" value="Unassembled WGS sequence"/>
</dbReference>
<dbReference type="Pfam" id="PF09128">
    <property type="entry name" value="RGS-like"/>
    <property type="match status" value="1"/>
</dbReference>
<keyword evidence="2" id="KW-0862">Zinc</keyword>
<dbReference type="SUPFAM" id="SSF48097">
    <property type="entry name" value="Regulator of G-protein signaling, RGS"/>
    <property type="match status" value="1"/>
</dbReference>
<dbReference type="InterPro" id="IPR046349">
    <property type="entry name" value="C1-like_sf"/>
</dbReference>
<evidence type="ECO:0000313" key="7">
    <source>
        <dbReference type="Proteomes" id="UP001233999"/>
    </source>
</evidence>
<dbReference type="CDD" id="cd20832">
    <property type="entry name" value="C1_ARHGEF-like"/>
    <property type="match status" value="1"/>
</dbReference>
<keyword evidence="7" id="KW-1185">Reference proteome</keyword>
<feature type="compositionally biased region" description="Basic and acidic residues" evidence="3">
    <location>
        <begin position="470"/>
        <end position="479"/>
    </location>
</feature>
<dbReference type="CDD" id="cd08756">
    <property type="entry name" value="RGS_GEF_like"/>
    <property type="match status" value="1"/>
</dbReference>
<evidence type="ECO:0000256" key="1">
    <source>
        <dbReference type="ARBA" id="ARBA00022723"/>
    </source>
</evidence>
<dbReference type="PROSITE" id="PS50081">
    <property type="entry name" value="ZF_DAG_PE_2"/>
    <property type="match status" value="1"/>
</dbReference>
<dbReference type="PRINTS" id="PR00008">
    <property type="entry name" value="DAGPEDOMAIN"/>
</dbReference>
<evidence type="ECO:0008006" key="8">
    <source>
        <dbReference type="Google" id="ProtNLM"/>
    </source>
</evidence>
<dbReference type="InterPro" id="IPR002219">
    <property type="entry name" value="PKC_DAG/PE"/>
</dbReference>
<feature type="non-terminal residue" evidence="6">
    <location>
        <position position="547"/>
    </location>
</feature>
<dbReference type="InterPro" id="IPR020454">
    <property type="entry name" value="DAG/PE-bd"/>
</dbReference>
<dbReference type="GO" id="GO:0005085">
    <property type="term" value="F:guanyl-nucleotide exchange factor activity"/>
    <property type="evidence" value="ECO:0007669"/>
    <property type="project" value="InterPro"/>
</dbReference>
<feature type="compositionally biased region" description="Pro residues" evidence="3">
    <location>
        <begin position="79"/>
        <end position="89"/>
    </location>
</feature>
<dbReference type="AlphaFoldDB" id="A0AAD8EA29"/>
<gene>
    <name evidence="6" type="ORF">L9F63_003368</name>
</gene>
<evidence type="ECO:0000256" key="2">
    <source>
        <dbReference type="ARBA" id="ARBA00022833"/>
    </source>
</evidence>
<organism evidence="6 7">
    <name type="scientific">Diploptera punctata</name>
    <name type="common">Pacific beetle cockroach</name>
    <dbReference type="NCBI Taxonomy" id="6984"/>
    <lineage>
        <taxon>Eukaryota</taxon>
        <taxon>Metazoa</taxon>
        <taxon>Ecdysozoa</taxon>
        <taxon>Arthropoda</taxon>
        <taxon>Hexapoda</taxon>
        <taxon>Insecta</taxon>
        <taxon>Pterygota</taxon>
        <taxon>Neoptera</taxon>
        <taxon>Polyneoptera</taxon>
        <taxon>Dictyoptera</taxon>
        <taxon>Blattodea</taxon>
        <taxon>Blaberoidea</taxon>
        <taxon>Blaberidae</taxon>
        <taxon>Diplopterinae</taxon>
        <taxon>Diploptera</taxon>
    </lineage>
</organism>
<dbReference type="PANTHER" id="PTHR45872">
    <property type="entry name" value="RHO GUANINE NUCLEOTIDE EXCHANGE FACTOR 2, ISOFORM D"/>
    <property type="match status" value="1"/>
</dbReference>
<feature type="non-terminal residue" evidence="6">
    <location>
        <position position="1"/>
    </location>
</feature>
<evidence type="ECO:0000259" key="4">
    <source>
        <dbReference type="PROSITE" id="PS50081"/>
    </source>
</evidence>
<comment type="caution">
    <text evidence="6">The sequence shown here is derived from an EMBL/GenBank/DDBJ whole genome shotgun (WGS) entry which is preliminary data.</text>
</comment>
<name>A0AAD8EA29_DIPPU</name>
<evidence type="ECO:0000313" key="6">
    <source>
        <dbReference type="EMBL" id="KAJ9582239.1"/>
    </source>
</evidence>
<dbReference type="EMBL" id="JASPKZ010007815">
    <property type="protein sequence ID" value="KAJ9582239.1"/>
    <property type="molecule type" value="Genomic_DNA"/>
</dbReference>